<reference evidence="1" key="1">
    <citation type="submission" date="2014-09" db="EMBL/GenBank/DDBJ databases">
        <authorList>
            <person name="Magalhaes I.L.F."/>
            <person name="Oliveira U."/>
            <person name="Santos F.R."/>
            <person name="Vidigal T.H.D.A."/>
            <person name="Brescovit A.D."/>
            <person name="Santos A.J."/>
        </authorList>
    </citation>
    <scope>NUCLEOTIDE SEQUENCE</scope>
    <source>
        <tissue evidence="1">Shoot tissue taken approximately 20 cm above the soil surface</tissue>
    </source>
</reference>
<sequence>MEISQVAQLLAYLADCNSFSSEMSPWPPRLLSRNYLLQLGCSHYKDIYQYSTEYRQPMFESFQDNLGSNRPNH</sequence>
<dbReference type="AlphaFoldDB" id="A0A0A9BBH4"/>
<proteinExistence type="predicted"/>
<accession>A0A0A9BBH4</accession>
<protein>
    <submittedName>
        <fullName evidence="1">Uncharacterized protein</fullName>
    </submittedName>
</protein>
<name>A0A0A9BBH4_ARUDO</name>
<evidence type="ECO:0000313" key="1">
    <source>
        <dbReference type="EMBL" id="JAD56622.1"/>
    </source>
</evidence>
<reference evidence="1" key="2">
    <citation type="journal article" date="2015" name="Data Brief">
        <title>Shoot transcriptome of the giant reed, Arundo donax.</title>
        <authorList>
            <person name="Barrero R.A."/>
            <person name="Guerrero F.D."/>
            <person name="Moolhuijzen P."/>
            <person name="Goolsby J.A."/>
            <person name="Tidwell J."/>
            <person name="Bellgard S.E."/>
            <person name="Bellgard M.I."/>
        </authorList>
    </citation>
    <scope>NUCLEOTIDE SEQUENCE</scope>
    <source>
        <tissue evidence="1">Shoot tissue taken approximately 20 cm above the soil surface</tissue>
    </source>
</reference>
<organism evidence="1">
    <name type="scientific">Arundo donax</name>
    <name type="common">Giant reed</name>
    <name type="synonym">Donax arundinaceus</name>
    <dbReference type="NCBI Taxonomy" id="35708"/>
    <lineage>
        <taxon>Eukaryota</taxon>
        <taxon>Viridiplantae</taxon>
        <taxon>Streptophyta</taxon>
        <taxon>Embryophyta</taxon>
        <taxon>Tracheophyta</taxon>
        <taxon>Spermatophyta</taxon>
        <taxon>Magnoliopsida</taxon>
        <taxon>Liliopsida</taxon>
        <taxon>Poales</taxon>
        <taxon>Poaceae</taxon>
        <taxon>PACMAD clade</taxon>
        <taxon>Arundinoideae</taxon>
        <taxon>Arundineae</taxon>
        <taxon>Arundo</taxon>
    </lineage>
</organism>
<dbReference type="EMBL" id="GBRH01241273">
    <property type="protein sequence ID" value="JAD56622.1"/>
    <property type="molecule type" value="Transcribed_RNA"/>
</dbReference>